<dbReference type="SUPFAM" id="SSF46894">
    <property type="entry name" value="C-terminal effector domain of the bipartite response regulators"/>
    <property type="match status" value="1"/>
</dbReference>
<proteinExistence type="predicted"/>
<dbReference type="SUPFAM" id="SSF52172">
    <property type="entry name" value="CheY-like"/>
    <property type="match status" value="1"/>
</dbReference>
<dbReference type="STRING" id="363754.RHSP_03273"/>
<dbReference type="SMART" id="SM00448">
    <property type="entry name" value="REC"/>
    <property type="match status" value="1"/>
</dbReference>
<gene>
    <name evidence="8" type="ORF">RHSP_03273</name>
</gene>
<keyword evidence="1 5" id="KW-0597">Phosphoprotein</keyword>
<dbReference type="RefSeq" id="WP_004109755.1">
    <property type="nucleotide sequence ID" value="NZ_AQHN01000011.1"/>
</dbReference>
<keyword evidence="4" id="KW-0804">Transcription</keyword>
<evidence type="ECO:0000259" key="7">
    <source>
        <dbReference type="PROSITE" id="PS50110"/>
    </source>
</evidence>
<dbReference type="CDD" id="cd17535">
    <property type="entry name" value="REC_NarL-like"/>
    <property type="match status" value="1"/>
</dbReference>
<dbReference type="PANTHER" id="PTHR43214">
    <property type="entry name" value="TWO-COMPONENT RESPONSE REGULATOR"/>
    <property type="match status" value="1"/>
</dbReference>
<evidence type="ECO:0000313" key="9">
    <source>
        <dbReference type="Proteomes" id="UP000012429"/>
    </source>
</evidence>
<name>N6U8P4_9HYPH</name>
<evidence type="ECO:0000313" key="8">
    <source>
        <dbReference type="EMBL" id="ENN88954.1"/>
    </source>
</evidence>
<accession>N6U8P4</accession>
<dbReference type="PRINTS" id="PR00038">
    <property type="entry name" value="HTHLUXR"/>
</dbReference>
<organism evidence="8 9">
    <name type="scientific">Rhizobium freirei PRF 81</name>
    <dbReference type="NCBI Taxonomy" id="363754"/>
    <lineage>
        <taxon>Bacteria</taxon>
        <taxon>Pseudomonadati</taxon>
        <taxon>Pseudomonadota</taxon>
        <taxon>Alphaproteobacteria</taxon>
        <taxon>Hyphomicrobiales</taxon>
        <taxon>Rhizobiaceae</taxon>
        <taxon>Rhizobium/Agrobacterium group</taxon>
        <taxon>Rhizobium</taxon>
    </lineage>
</organism>
<dbReference type="Pfam" id="PF00072">
    <property type="entry name" value="Response_reg"/>
    <property type="match status" value="1"/>
</dbReference>
<dbReference type="InterPro" id="IPR058245">
    <property type="entry name" value="NreC/VraR/RcsB-like_REC"/>
</dbReference>
<evidence type="ECO:0000256" key="5">
    <source>
        <dbReference type="PROSITE-ProRule" id="PRU00169"/>
    </source>
</evidence>
<dbReference type="SMART" id="SM00421">
    <property type="entry name" value="HTH_LUXR"/>
    <property type="match status" value="1"/>
</dbReference>
<keyword evidence="9" id="KW-1185">Reference proteome</keyword>
<feature type="domain" description="Response regulatory" evidence="7">
    <location>
        <begin position="7"/>
        <end position="123"/>
    </location>
</feature>
<dbReference type="EMBL" id="AQHN01000011">
    <property type="protein sequence ID" value="ENN88954.1"/>
    <property type="molecule type" value="Genomic_DNA"/>
</dbReference>
<dbReference type="InterPro" id="IPR011006">
    <property type="entry name" value="CheY-like_superfamily"/>
</dbReference>
<dbReference type="GO" id="GO:0003677">
    <property type="term" value="F:DNA binding"/>
    <property type="evidence" value="ECO:0007669"/>
    <property type="project" value="UniProtKB-KW"/>
</dbReference>
<dbReference type="AlphaFoldDB" id="N6U8P4"/>
<dbReference type="Proteomes" id="UP000012429">
    <property type="component" value="Unassembled WGS sequence"/>
</dbReference>
<dbReference type="Pfam" id="PF00196">
    <property type="entry name" value="GerE"/>
    <property type="match status" value="1"/>
</dbReference>
<evidence type="ECO:0000256" key="2">
    <source>
        <dbReference type="ARBA" id="ARBA00023015"/>
    </source>
</evidence>
<reference evidence="8 9" key="1">
    <citation type="journal article" date="2012" name="BMC Genomics">
        <title>Genomic basis of broad host range and environmental adaptability of Rhizobium tropici CIAT 899 and Rhizobium sp. PRF 81 which are used in inoculants for common bean (Phaseolus vulgaris L.).</title>
        <authorList>
            <person name="Ormeno-Orrillo E."/>
            <person name="Menna P."/>
            <person name="Almeida L.G."/>
            <person name="Ollero F.J."/>
            <person name="Nicolas M.F."/>
            <person name="Pains Rodrigues E."/>
            <person name="Shigueyoshi Nakatani A."/>
            <person name="Silva Batista J.S."/>
            <person name="Oliveira Chueire L.M."/>
            <person name="Souza R.C."/>
            <person name="Ribeiro Vasconcelos A.T."/>
            <person name="Megias M."/>
            <person name="Hungria M."/>
            <person name="Martinez-Romero E."/>
        </authorList>
    </citation>
    <scope>NUCLEOTIDE SEQUENCE [LARGE SCALE GENOMIC DNA]</scope>
    <source>
        <strain evidence="8 9">PRF 81</strain>
    </source>
</reference>
<dbReference type="InterPro" id="IPR039420">
    <property type="entry name" value="WalR-like"/>
</dbReference>
<keyword evidence="3" id="KW-0238">DNA-binding</keyword>
<dbReference type="PROSITE" id="PS50043">
    <property type="entry name" value="HTH_LUXR_2"/>
    <property type="match status" value="1"/>
</dbReference>
<dbReference type="PATRIC" id="fig|363754.4.peg.970"/>
<dbReference type="GO" id="GO:0000160">
    <property type="term" value="P:phosphorelay signal transduction system"/>
    <property type="evidence" value="ECO:0007669"/>
    <property type="project" value="InterPro"/>
</dbReference>
<dbReference type="InterPro" id="IPR001789">
    <property type="entry name" value="Sig_transdc_resp-reg_receiver"/>
</dbReference>
<evidence type="ECO:0000259" key="6">
    <source>
        <dbReference type="PROSITE" id="PS50043"/>
    </source>
</evidence>
<dbReference type="CDD" id="cd06170">
    <property type="entry name" value="LuxR_C_like"/>
    <property type="match status" value="1"/>
</dbReference>
<dbReference type="InterPro" id="IPR000792">
    <property type="entry name" value="Tscrpt_reg_LuxR_C"/>
</dbReference>
<feature type="modified residue" description="4-aspartylphosphate" evidence="5">
    <location>
        <position position="58"/>
    </location>
</feature>
<dbReference type="OrthoDB" id="9814495at2"/>
<dbReference type="Gene3D" id="3.40.50.2300">
    <property type="match status" value="1"/>
</dbReference>
<protein>
    <submittedName>
        <fullName evidence="8">Putative two-component response regulator transcriptional regulatory protein</fullName>
    </submittedName>
</protein>
<dbReference type="InterPro" id="IPR016032">
    <property type="entry name" value="Sig_transdc_resp-reg_C-effctor"/>
</dbReference>
<evidence type="ECO:0000256" key="4">
    <source>
        <dbReference type="ARBA" id="ARBA00023163"/>
    </source>
</evidence>
<comment type="caution">
    <text evidence="8">The sequence shown here is derived from an EMBL/GenBank/DDBJ whole genome shotgun (WGS) entry which is preliminary data.</text>
</comment>
<keyword evidence="2" id="KW-0805">Transcription regulation</keyword>
<evidence type="ECO:0000256" key="3">
    <source>
        <dbReference type="ARBA" id="ARBA00023125"/>
    </source>
</evidence>
<feature type="domain" description="HTH luxR-type" evidence="6">
    <location>
        <begin position="142"/>
        <end position="207"/>
    </location>
</feature>
<sequence>MKRDRISVLLIDNHPVVLDGLKAVLETFDHIEVVGTASLAQIGLEVGRRTLPQVTLMDINMPKLSGIDAIELFRRELPETRIVMLSMHDSREYISSSIMRGAVGYILKDVSTDEVVCAIETVAAGGTYFSSGVHDILVADKVQKEADPLTPRERRILGLIVAGRSNREIAEELEITPATAETHRKNLKKKLGIATTASLIRYALDHGIATTAL</sequence>
<dbReference type="PROSITE" id="PS50110">
    <property type="entry name" value="RESPONSE_REGULATORY"/>
    <property type="match status" value="1"/>
</dbReference>
<evidence type="ECO:0000256" key="1">
    <source>
        <dbReference type="ARBA" id="ARBA00022553"/>
    </source>
</evidence>
<dbReference type="GO" id="GO:0006355">
    <property type="term" value="P:regulation of DNA-templated transcription"/>
    <property type="evidence" value="ECO:0007669"/>
    <property type="project" value="InterPro"/>
</dbReference>
<dbReference type="PANTHER" id="PTHR43214:SF41">
    <property type="entry name" value="NITRATE_NITRITE RESPONSE REGULATOR PROTEIN NARP"/>
    <property type="match status" value="1"/>
</dbReference>